<dbReference type="GO" id="GO:0016709">
    <property type="term" value="F:oxidoreductase activity, acting on paired donors, with incorporation or reduction of molecular oxygen, NAD(P)H as one donor, and incorporation of one atom of oxygen"/>
    <property type="evidence" value="ECO:0007669"/>
    <property type="project" value="UniProtKB-ARBA"/>
</dbReference>
<dbReference type="Gene3D" id="3.40.30.120">
    <property type="match status" value="1"/>
</dbReference>
<dbReference type="InterPro" id="IPR036188">
    <property type="entry name" value="FAD/NAD-bd_sf"/>
</dbReference>
<comment type="cofactor">
    <cofactor evidence="1">
        <name>FAD</name>
        <dbReference type="ChEBI" id="CHEBI:57692"/>
    </cofactor>
</comment>
<evidence type="ECO:0000259" key="4">
    <source>
        <dbReference type="Pfam" id="PF01494"/>
    </source>
</evidence>
<dbReference type="InterPro" id="IPR002938">
    <property type="entry name" value="FAD-bd"/>
</dbReference>
<dbReference type="EMBL" id="FOWC01000002">
    <property type="protein sequence ID" value="SFO56939.1"/>
    <property type="molecule type" value="Genomic_DNA"/>
</dbReference>
<dbReference type="Pfam" id="PF01494">
    <property type="entry name" value="FAD_binding_3"/>
    <property type="match status" value="1"/>
</dbReference>
<feature type="domain" description="FAD-binding" evidence="4">
    <location>
        <begin position="3"/>
        <end position="357"/>
    </location>
</feature>
<dbReference type="GO" id="GO:0071949">
    <property type="term" value="F:FAD binding"/>
    <property type="evidence" value="ECO:0007669"/>
    <property type="project" value="InterPro"/>
</dbReference>
<dbReference type="AlphaFoldDB" id="A0A1I5I9F9"/>
<dbReference type="PANTHER" id="PTHR43004">
    <property type="entry name" value="TRK SYSTEM POTASSIUM UPTAKE PROTEIN"/>
    <property type="match status" value="1"/>
</dbReference>
<evidence type="ECO:0000256" key="2">
    <source>
        <dbReference type="ARBA" id="ARBA00022630"/>
    </source>
</evidence>
<keyword evidence="3" id="KW-0274">FAD</keyword>
<protein>
    <submittedName>
        <fullName evidence="5">2-polyprenyl-6-methoxyphenol hydroxylase</fullName>
    </submittedName>
</protein>
<dbReference type="STRING" id="112413.SAMN05421854_102336"/>
<dbReference type="InterPro" id="IPR050641">
    <property type="entry name" value="RIFMO-like"/>
</dbReference>
<dbReference type="Proteomes" id="UP000199137">
    <property type="component" value="Unassembled WGS sequence"/>
</dbReference>
<dbReference type="OrthoDB" id="4141215at2"/>
<dbReference type="RefSeq" id="WP_093572962.1">
    <property type="nucleotide sequence ID" value="NZ_FOWC01000002.1"/>
</dbReference>
<name>A0A1I5I9F9_9PSEU</name>
<evidence type="ECO:0000256" key="1">
    <source>
        <dbReference type="ARBA" id="ARBA00001974"/>
    </source>
</evidence>
<sequence length="511" mass="54277">MSDIVIAGAGPNGLMLAAELCLAGVRPVVLERLAEPDGLRRANGLVGQVVPLLHRRGLFEKLAGAGEPTPAPRFVFGAFPIEFADLPRNPMYLVSRPQHEMEQILAGHAASLGAEIRRGHEITGFTQDENSVTAQVRGPDGPYEIAAEYLVGADGGRSTVRKLAGIDFPGVTWDETVSRSANVRLPRSFADPVTGGLKLATGVLPPFQHHRMETGLFVFAPFDPANPVLSVTEHSGAADFAEDDPLTMEELRGSVRRVLGVELPLEPPSGPGPFLLRRLSGGNTRIAETYRRGRVLLVGDAAHVHSALGGPGLNLGLQDAANLAWKLAAEVRGWAPPGLLDSYQAERRPVSERVVMHTQAQSALVAPGPEVTALREFFVELLASPDTRQHIADLMSGADIHYGTDPNSGRWAPDLPLADPGPLTAAYQAARPVLLDLTPGAVLADVAAPWDDRVTTVSAAATDEAPSALLIRPDGYVAWSSTDAEPDVEALRAALTQWFGAPVRSAVSSPR</sequence>
<gene>
    <name evidence="5" type="ORF">SAMN05421854_102336</name>
</gene>
<dbReference type="PRINTS" id="PR00420">
    <property type="entry name" value="RNGMNOXGNASE"/>
</dbReference>
<dbReference type="Gene3D" id="3.50.50.60">
    <property type="entry name" value="FAD/NAD(P)-binding domain"/>
    <property type="match status" value="2"/>
</dbReference>
<proteinExistence type="predicted"/>
<keyword evidence="2" id="KW-0285">Flavoprotein</keyword>
<dbReference type="PANTHER" id="PTHR43004:SF19">
    <property type="entry name" value="BINDING MONOOXYGENASE, PUTATIVE (JCVI)-RELATED"/>
    <property type="match status" value="1"/>
</dbReference>
<dbReference type="SUPFAM" id="SSF51905">
    <property type="entry name" value="FAD/NAD(P)-binding domain"/>
    <property type="match status" value="1"/>
</dbReference>
<accession>A0A1I5I9F9</accession>
<evidence type="ECO:0000256" key="3">
    <source>
        <dbReference type="ARBA" id="ARBA00022827"/>
    </source>
</evidence>
<evidence type="ECO:0000313" key="5">
    <source>
        <dbReference type="EMBL" id="SFO56939.1"/>
    </source>
</evidence>
<evidence type="ECO:0000313" key="6">
    <source>
        <dbReference type="Proteomes" id="UP000199137"/>
    </source>
</evidence>
<reference evidence="5 6" key="1">
    <citation type="submission" date="2016-10" db="EMBL/GenBank/DDBJ databases">
        <authorList>
            <person name="de Groot N.N."/>
        </authorList>
    </citation>
    <scope>NUCLEOTIDE SEQUENCE [LARGE SCALE GENOMIC DNA]</scope>
    <source>
        <strain evidence="5 6">DSM 44637</strain>
    </source>
</reference>
<dbReference type="Pfam" id="PF21274">
    <property type="entry name" value="Rng_hyd_C"/>
    <property type="match status" value="1"/>
</dbReference>
<organism evidence="5 6">
    <name type="scientific">Amycolatopsis rubida</name>
    <dbReference type="NCBI Taxonomy" id="112413"/>
    <lineage>
        <taxon>Bacteria</taxon>
        <taxon>Bacillati</taxon>
        <taxon>Actinomycetota</taxon>
        <taxon>Actinomycetes</taxon>
        <taxon>Pseudonocardiales</taxon>
        <taxon>Pseudonocardiaceae</taxon>
        <taxon>Amycolatopsis</taxon>
    </lineage>
</organism>